<organism evidence="1 2">
    <name type="scientific">Ancylostoma ceylanicum</name>
    <dbReference type="NCBI Taxonomy" id="53326"/>
    <lineage>
        <taxon>Eukaryota</taxon>
        <taxon>Metazoa</taxon>
        <taxon>Ecdysozoa</taxon>
        <taxon>Nematoda</taxon>
        <taxon>Chromadorea</taxon>
        <taxon>Rhabditida</taxon>
        <taxon>Rhabditina</taxon>
        <taxon>Rhabditomorpha</taxon>
        <taxon>Strongyloidea</taxon>
        <taxon>Ancylostomatidae</taxon>
        <taxon>Ancylostomatinae</taxon>
        <taxon>Ancylostoma</taxon>
    </lineage>
</organism>
<comment type="caution">
    <text evidence="1">The sequence shown here is derived from an EMBL/GenBank/DDBJ whole genome shotgun (WGS) entry which is preliminary data.</text>
</comment>
<evidence type="ECO:0000313" key="2">
    <source>
        <dbReference type="Proteomes" id="UP000024635"/>
    </source>
</evidence>
<dbReference type="AlphaFoldDB" id="A0A016SX37"/>
<dbReference type="Proteomes" id="UP000024635">
    <property type="component" value="Unassembled WGS sequence"/>
</dbReference>
<sequence>MQEMKALFAMCRRRGPVHRRGVCVRPATKPCEWYGLHASAAPDHPRDSVIWRVGPLKGQRSRDSHSCFSAGRGCSAEVYTTAPSLPISLEWHLGENERETGRGADVHEQIRLGTFSSLLHQLETRFWDPCKAVLLTVVLINQSLNFIIIGSHMNLSRSLTKVTNESISKGGKICCSA</sequence>
<reference evidence="2" key="1">
    <citation type="journal article" date="2015" name="Nat. Genet.">
        <title>The genome and transcriptome of the zoonotic hookworm Ancylostoma ceylanicum identify infection-specific gene families.</title>
        <authorList>
            <person name="Schwarz E.M."/>
            <person name="Hu Y."/>
            <person name="Antoshechkin I."/>
            <person name="Miller M.M."/>
            <person name="Sternberg P.W."/>
            <person name="Aroian R.V."/>
        </authorList>
    </citation>
    <scope>NUCLEOTIDE SEQUENCE</scope>
    <source>
        <strain evidence="2">HY135</strain>
    </source>
</reference>
<protein>
    <submittedName>
        <fullName evidence="1">Uncharacterized protein</fullName>
    </submittedName>
</protein>
<accession>A0A016SX37</accession>
<evidence type="ECO:0000313" key="1">
    <source>
        <dbReference type="EMBL" id="EYB95303.1"/>
    </source>
</evidence>
<gene>
    <name evidence="1" type="primary">Acey_s0162.g3453</name>
    <name evidence="1" type="ORF">Y032_0162g3453</name>
</gene>
<proteinExistence type="predicted"/>
<name>A0A016SX37_9BILA</name>
<keyword evidence="2" id="KW-1185">Reference proteome</keyword>
<dbReference type="EMBL" id="JARK01001498">
    <property type="protein sequence ID" value="EYB95303.1"/>
    <property type="molecule type" value="Genomic_DNA"/>
</dbReference>